<name>A0AAV9VP84_9PEZI</name>
<protein>
    <submittedName>
        <fullName evidence="2">Uncharacterized protein</fullName>
    </submittedName>
</protein>
<feature type="compositionally biased region" description="Low complexity" evidence="1">
    <location>
        <begin position="110"/>
        <end position="122"/>
    </location>
</feature>
<reference evidence="2 3" key="1">
    <citation type="submission" date="2023-08" db="EMBL/GenBank/DDBJ databases">
        <authorList>
            <person name="Palmer J.M."/>
        </authorList>
    </citation>
    <scope>NUCLEOTIDE SEQUENCE [LARGE SCALE GENOMIC DNA]</scope>
    <source>
        <strain evidence="2 3">TWF481</strain>
    </source>
</reference>
<dbReference type="InterPro" id="IPR001574">
    <property type="entry name" value="Ribosome_inactivat_prot"/>
</dbReference>
<proteinExistence type="predicted"/>
<accession>A0AAV9VP84</accession>
<feature type="region of interest" description="Disordered" evidence="1">
    <location>
        <begin position="77"/>
        <end position="122"/>
    </location>
</feature>
<sequence length="144" mass="15503">MCGSNGIPYQCALYTDNTCGNGDIEHTNETEHSTIIPDISNVYKIVFSDADDQWIKASWDDDDQQETIRSYHCIPSVSDYEPSTKTDASGTNESTTDEGSATTEAVDTASETTTNTPSQSSSQIEAQIVGALVGAGFVLMVLYI</sequence>
<dbReference type="Pfam" id="PF00161">
    <property type="entry name" value="RIP"/>
    <property type="match status" value="1"/>
</dbReference>
<dbReference type="GO" id="GO:0030598">
    <property type="term" value="F:rRNA N-glycosylase activity"/>
    <property type="evidence" value="ECO:0007669"/>
    <property type="project" value="InterPro"/>
</dbReference>
<keyword evidence="3" id="KW-1185">Reference proteome</keyword>
<evidence type="ECO:0000256" key="1">
    <source>
        <dbReference type="SAM" id="MobiDB-lite"/>
    </source>
</evidence>
<dbReference type="AlphaFoldDB" id="A0AAV9VP84"/>
<gene>
    <name evidence="2" type="ORF">TWF481_003088</name>
</gene>
<comment type="caution">
    <text evidence="2">The sequence shown here is derived from an EMBL/GenBank/DDBJ whole genome shotgun (WGS) entry which is preliminary data.</text>
</comment>
<organism evidence="2 3">
    <name type="scientific">Arthrobotrys musiformis</name>
    <dbReference type="NCBI Taxonomy" id="47236"/>
    <lineage>
        <taxon>Eukaryota</taxon>
        <taxon>Fungi</taxon>
        <taxon>Dikarya</taxon>
        <taxon>Ascomycota</taxon>
        <taxon>Pezizomycotina</taxon>
        <taxon>Orbiliomycetes</taxon>
        <taxon>Orbiliales</taxon>
        <taxon>Orbiliaceae</taxon>
        <taxon>Arthrobotrys</taxon>
    </lineage>
</organism>
<evidence type="ECO:0000313" key="2">
    <source>
        <dbReference type="EMBL" id="KAK6495061.1"/>
    </source>
</evidence>
<dbReference type="Proteomes" id="UP001370758">
    <property type="component" value="Unassembled WGS sequence"/>
</dbReference>
<dbReference type="GO" id="GO:0017148">
    <property type="term" value="P:negative regulation of translation"/>
    <property type="evidence" value="ECO:0007669"/>
    <property type="project" value="InterPro"/>
</dbReference>
<feature type="compositionally biased region" description="Polar residues" evidence="1">
    <location>
        <begin position="81"/>
        <end position="105"/>
    </location>
</feature>
<evidence type="ECO:0000313" key="3">
    <source>
        <dbReference type="Proteomes" id="UP001370758"/>
    </source>
</evidence>
<dbReference type="EMBL" id="JAVHJL010000013">
    <property type="protein sequence ID" value="KAK6495061.1"/>
    <property type="molecule type" value="Genomic_DNA"/>
</dbReference>